<comment type="caution">
    <text evidence="1">The sequence shown here is derived from an EMBL/GenBank/DDBJ whole genome shotgun (WGS) entry which is preliminary data.</text>
</comment>
<evidence type="ECO:0000313" key="2">
    <source>
        <dbReference type="Proteomes" id="UP000486903"/>
    </source>
</evidence>
<evidence type="ECO:0000313" key="1">
    <source>
        <dbReference type="EMBL" id="NFV26158.1"/>
    </source>
</evidence>
<proteinExistence type="predicted"/>
<dbReference type="Gene3D" id="1.10.260.40">
    <property type="entry name" value="lambda repressor-like DNA-binding domains"/>
    <property type="match status" value="1"/>
</dbReference>
<dbReference type="CDD" id="cd00093">
    <property type="entry name" value="HTH_XRE"/>
    <property type="match status" value="1"/>
</dbReference>
<protein>
    <submittedName>
        <fullName evidence="1">Helix-turn-helix transcriptional regulator</fullName>
    </submittedName>
</protein>
<dbReference type="PROSITE" id="PS50943">
    <property type="entry name" value="HTH_CROC1"/>
    <property type="match status" value="1"/>
</dbReference>
<dbReference type="EMBL" id="SXFB01000004">
    <property type="protein sequence ID" value="NFV26158.1"/>
    <property type="molecule type" value="Genomic_DNA"/>
</dbReference>
<dbReference type="Proteomes" id="UP000486903">
    <property type="component" value="Unassembled WGS sequence"/>
</dbReference>
<gene>
    <name evidence="1" type="ORF">FDG31_08180</name>
</gene>
<dbReference type="SUPFAM" id="SSF47413">
    <property type="entry name" value="lambda repressor-like DNA-binding domains"/>
    <property type="match status" value="1"/>
</dbReference>
<name>A0A6B4JHD6_CLOBO</name>
<dbReference type="AlphaFoldDB" id="A0A6B4JHD6"/>
<sequence length="76" mass="9072">MSEIFKNLEWFKKMEVLRTIKGWNQEQAAEKCFTGQRIYWAWEKGHSYPRKNNRRAIAQAFGISEKEIFGEDEAKS</sequence>
<dbReference type="RefSeq" id="WP_003374138.1">
    <property type="nucleotide sequence ID" value="NZ_JACBBA010000001.1"/>
</dbReference>
<dbReference type="GO" id="GO:0003677">
    <property type="term" value="F:DNA binding"/>
    <property type="evidence" value="ECO:0007669"/>
    <property type="project" value="InterPro"/>
</dbReference>
<dbReference type="InterPro" id="IPR001387">
    <property type="entry name" value="Cro/C1-type_HTH"/>
</dbReference>
<dbReference type="InterPro" id="IPR010982">
    <property type="entry name" value="Lambda_DNA-bd_dom_sf"/>
</dbReference>
<organism evidence="1 2">
    <name type="scientific">Clostridium botulinum</name>
    <dbReference type="NCBI Taxonomy" id="1491"/>
    <lineage>
        <taxon>Bacteria</taxon>
        <taxon>Bacillati</taxon>
        <taxon>Bacillota</taxon>
        <taxon>Clostridia</taxon>
        <taxon>Eubacteriales</taxon>
        <taxon>Clostridiaceae</taxon>
        <taxon>Clostridium</taxon>
    </lineage>
</organism>
<reference evidence="1 2" key="1">
    <citation type="submission" date="2019-04" db="EMBL/GenBank/DDBJ databases">
        <title>Genome sequencing of Clostridium botulinum Groups I-IV and Clostridium butyricum.</title>
        <authorList>
            <person name="Brunt J."/>
            <person name="Van Vliet A.H.M."/>
            <person name="Stringer S.C."/>
            <person name="Carter A.T."/>
            <person name="Peck M.W."/>
        </authorList>
    </citation>
    <scope>NUCLEOTIDE SEQUENCE [LARGE SCALE GENOMIC DNA]</scope>
    <source>
        <strain evidence="1 2">BL81</strain>
    </source>
</reference>
<accession>A0A6B4JHD6</accession>